<reference evidence="5" key="1">
    <citation type="submission" date="2023-05" db="EMBL/GenBank/DDBJ databases">
        <title>Comparative genomics of Bacillaceae isolates and their secondary metabolite potential.</title>
        <authorList>
            <person name="Song L."/>
            <person name="Nielsen L.J."/>
            <person name="Mohite O."/>
            <person name="Xu X."/>
            <person name="Weber T."/>
            <person name="Kovacs A.T."/>
        </authorList>
    </citation>
    <scope>NUCLEOTIDE SEQUENCE</scope>
    <source>
        <strain evidence="5">B2_4</strain>
    </source>
</reference>
<dbReference type="Proteomes" id="UP001177943">
    <property type="component" value="Chromosome"/>
</dbReference>
<feature type="region of interest" description="Disordered" evidence="2">
    <location>
        <begin position="54"/>
        <end position="129"/>
    </location>
</feature>
<evidence type="ECO:0000313" key="6">
    <source>
        <dbReference type="Proteomes" id="UP001177943"/>
    </source>
</evidence>
<dbReference type="InterPro" id="IPR029052">
    <property type="entry name" value="Metallo-depent_PP-like"/>
</dbReference>
<accession>A0AA95IDA8</accession>
<feature type="compositionally biased region" description="Polar residues" evidence="2">
    <location>
        <begin position="84"/>
        <end position="95"/>
    </location>
</feature>
<dbReference type="Gene3D" id="3.60.21.10">
    <property type="match status" value="1"/>
</dbReference>
<evidence type="ECO:0000256" key="2">
    <source>
        <dbReference type="SAM" id="MobiDB-lite"/>
    </source>
</evidence>
<dbReference type="SMART" id="SM00854">
    <property type="entry name" value="PGA_cap"/>
    <property type="match status" value="1"/>
</dbReference>
<keyword evidence="3" id="KW-1133">Transmembrane helix</keyword>
<evidence type="ECO:0000256" key="1">
    <source>
        <dbReference type="ARBA" id="ARBA00005662"/>
    </source>
</evidence>
<dbReference type="InterPro" id="IPR019079">
    <property type="entry name" value="Capsule_synth_CapA"/>
</dbReference>
<dbReference type="EC" id="3.1.-.-" evidence="5"/>
<dbReference type="PANTHER" id="PTHR33393">
    <property type="entry name" value="POLYGLUTAMINE SYNTHESIS ACCESSORY PROTEIN RV0574C-RELATED"/>
    <property type="match status" value="1"/>
</dbReference>
<protein>
    <submittedName>
        <fullName evidence="5">CapA family protein</fullName>
        <ecNumber evidence="5">3.1.-.-</ecNumber>
    </submittedName>
</protein>
<dbReference type="PANTHER" id="PTHR33393:SF13">
    <property type="entry name" value="PGA BIOSYNTHESIS PROTEIN CAPA"/>
    <property type="match status" value="1"/>
</dbReference>
<evidence type="ECO:0000313" key="5">
    <source>
        <dbReference type="EMBL" id="WHX50840.1"/>
    </source>
</evidence>
<dbReference type="CDD" id="cd07381">
    <property type="entry name" value="MPP_CapA"/>
    <property type="match status" value="1"/>
</dbReference>
<dbReference type="GO" id="GO:0016787">
    <property type="term" value="F:hydrolase activity"/>
    <property type="evidence" value="ECO:0007669"/>
    <property type="project" value="UniProtKB-KW"/>
</dbReference>
<dbReference type="Pfam" id="PF09587">
    <property type="entry name" value="PGA_cap"/>
    <property type="match status" value="1"/>
</dbReference>
<name>A0AA95IDA8_9BACL</name>
<feature type="domain" description="Capsule synthesis protein CapA" evidence="4">
    <location>
        <begin position="138"/>
        <end position="378"/>
    </location>
</feature>
<evidence type="ECO:0000256" key="3">
    <source>
        <dbReference type="SAM" id="Phobius"/>
    </source>
</evidence>
<proteinExistence type="inferred from homology"/>
<keyword evidence="3" id="KW-0472">Membrane</keyword>
<feature type="transmembrane region" description="Helical" evidence="3">
    <location>
        <begin position="21"/>
        <end position="44"/>
    </location>
</feature>
<organism evidence="5 6">
    <name type="scientific">Paenibacillus woosongensis</name>
    <dbReference type="NCBI Taxonomy" id="307580"/>
    <lineage>
        <taxon>Bacteria</taxon>
        <taxon>Bacillati</taxon>
        <taxon>Bacillota</taxon>
        <taxon>Bacilli</taxon>
        <taxon>Bacillales</taxon>
        <taxon>Paenibacillaceae</taxon>
        <taxon>Paenibacillus</taxon>
    </lineage>
</organism>
<dbReference type="SUPFAM" id="SSF56300">
    <property type="entry name" value="Metallo-dependent phosphatases"/>
    <property type="match status" value="1"/>
</dbReference>
<keyword evidence="5" id="KW-0378">Hydrolase</keyword>
<dbReference type="RefSeq" id="WP_283927869.1">
    <property type="nucleotide sequence ID" value="NZ_CP126084.1"/>
</dbReference>
<sequence>MYPPRSDKYRRRKQEKQRRYSRFWLTLNVSLIIAIIALGAYYYVGEIIVPNTEGSQDPASVQHPADHTADPPNESDGQSRTDETNSGYDTDTDPAQSVDPAGAKAGEGMDSGQSPPPSDEDDGGLLAPGEQEPEELLHLHFAGDTIFSGSIASKLEKEGYHYPYEYIRELFENDDLSVLNLETPVTDRGTPAEDKSFVFKALPKVLSPMREAGVDAVNLANNHSLDQGVEGLLDTTKHLHDHDIHYFGAGKNKQEAYAPLYLERKGITIALCGFSRVIPHSDWAAGKNKPGLAVAYDSAEAVKAVQSARQNADLVIVVAHWGKERTTKLEKHQTSLAHAFIDAGADLIIGGHPHVLQGMERYKGKWIVYSTGNFIFTKKSSAPDTWDTAVFEAKCSKKGVCQMKLLPFRTEVGQPVPLQGEEGAEVLRKVESLSKNIAIDASGAVHSLIDG</sequence>
<dbReference type="KEGG" id="pwn:QNH46_09440"/>
<keyword evidence="3" id="KW-0812">Transmembrane</keyword>
<comment type="similarity">
    <text evidence="1">Belongs to the CapA family.</text>
</comment>
<dbReference type="AlphaFoldDB" id="A0AA95IDA8"/>
<dbReference type="InterPro" id="IPR052169">
    <property type="entry name" value="CW_Biosynth-Accessory"/>
</dbReference>
<evidence type="ECO:0000259" key="4">
    <source>
        <dbReference type="SMART" id="SM00854"/>
    </source>
</evidence>
<dbReference type="EMBL" id="CP126084">
    <property type="protein sequence ID" value="WHX50840.1"/>
    <property type="molecule type" value="Genomic_DNA"/>
</dbReference>
<gene>
    <name evidence="5" type="ORF">QNH46_09440</name>
</gene>